<evidence type="ECO:0000259" key="1">
    <source>
        <dbReference type="Pfam" id="PF14594"/>
    </source>
</evidence>
<protein>
    <recommendedName>
        <fullName evidence="1">Gp28/Gp37-like domain-containing protein</fullName>
    </recommendedName>
</protein>
<dbReference type="InterPro" id="IPR029432">
    <property type="entry name" value="Gp28/Gp37-like_dom"/>
</dbReference>
<comment type="caution">
    <text evidence="2">The sequence shown here is derived from an EMBL/GenBank/DDBJ whole genome shotgun (WGS) entry which is preliminary data.</text>
</comment>
<sequence>MSVVDFDLSLAEQCAAIMEATERAHRELDQMRRTPALVRLWTGANADLVHIVECEDEAKWEDVDNDSGVGTLALDFEMPQAQWLNDMYGRIQRGEKRNVLVSVDYMGTRWSGLLEETDVQTDEFGNSTLVASFLSDFEQLKTKLLWSTPVMPAAFQPIKVFGLAGPAPWVLLTALHINLCRENMPIFTLPDDPLKVSSWWEGFDMSTWTVVVKPGSFMEWLAKGVPWAILTSRFKYWHEAAQAILADGELSLQWRRWFEGDPLPWPGAKLRHGALVVWIEDKSGVEAGTSNGGTLFDGFVRTIRSYTEDFVENIEETITDMPVVGDYRVPGDRRTDPRVPYVYYSPDSPGVVRSSFKQRPARAVQLVTGGHSMPGVNETMSALVQGVFDVVGNLLQFGSVGGSIDAILKPFYEDTVLAWIAVKLLRRAQVSGDFRYFEFFIASGGKAYTLDSLMVLRQGAYETRTIFSGSMEITDGAPYVIGAPGIGHFDKGDRVATRIPGDITQRIHVERVSKRVLSWGVDRASEFEISLGGEALQQDPLVRLMAAIDKGKSDLKELGVMS</sequence>
<evidence type="ECO:0000313" key="2">
    <source>
        <dbReference type="EMBL" id="MBM4567993.1"/>
    </source>
</evidence>
<dbReference type="Proteomes" id="UP000808906">
    <property type="component" value="Unassembled WGS sequence"/>
</dbReference>
<dbReference type="Pfam" id="PF14594">
    <property type="entry name" value="Sipho_Gp37"/>
    <property type="match status" value="1"/>
</dbReference>
<gene>
    <name evidence="2" type="ORF">GS441_22000</name>
</gene>
<evidence type="ECO:0000313" key="3">
    <source>
        <dbReference type="Proteomes" id="UP000808906"/>
    </source>
</evidence>
<dbReference type="AlphaFoldDB" id="A0A9Q2P9A0"/>
<reference evidence="2" key="1">
    <citation type="submission" date="2019-11" db="EMBL/GenBank/DDBJ databases">
        <title>Spread of Macrolides and rifampicin resistant Rhodococcus equi in clinical isolates in the USA.</title>
        <authorList>
            <person name="Alvarez-Narvaez S."/>
            <person name="Huber L."/>
            <person name="Cohen N.D."/>
            <person name="Slovis N."/>
            <person name="Greiter M."/>
            <person name="Giguere S."/>
            <person name="Hart K."/>
        </authorList>
    </citation>
    <scope>NUCLEOTIDE SEQUENCE</scope>
    <source>
        <strain evidence="2">Lh_17</strain>
    </source>
</reference>
<dbReference type="EMBL" id="WUXR01000017">
    <property type="protein sequence ID" value="MBM4567993.1"/>
    <property type="molecule type" value="Genomic_DNA"/>
</dbReference>
<accession>A0A9Q2P9A0</accession>
<proteinExistence type="predicted"/>
<feature type="domain" description="Gp28/Gp37-like" evidence="1">
    <location>
        <begin position="38"/>
        <end position="532"/>
    </location>
</feature>
<organism evidence="2 3">
    <name type="scientific">Rhodococcus hoagii</name>
    <name type="common">Corynebacterium equii</name>
    <dbReference type="NCBI Taxonomy" id="43767"/>
    <lineage>
        <taxon>Bacteria</taxon>
        <taxon>Bacillati</taxon>
        <taxon>Actinomycetota</taxon>
        <taxon>Actinomycetes</taxon>
        <taxon>Mycobacteriales</taxon>
        <taxon>Nocardiaceae</taxon>
        <taxon>Prescottella</taxon>
    </lineage>
</organism>
<name>A0A9Q2P9A0_RHOHA</name>